<dbReference type="InterPro" id="IPR051531">
    <property type="entry name" value="N-acetyltransferase"/>
</dbReference>
<dbReference type="EMBL" id="JACHJW010000001">
    <property type="protein sequence ID" value="MBB4961998.1"/>
    <property type="molecule type" value="Genomic_DNA"/>
</dbReference>
<dbReference type="AlphaFoldDB" id="A0A7W7WT21"/>
<dbReference type="PANTHER" id="PTHR43792:SF1">
    <property type="entry name" value="N-ACETYLTRANSFERASE DOMAIN-CONTAINING PROTEIN"/>
    <property type="match status" value="1"/>
</dbReference>
<dbReference type="Gene3D" id="3.40.630.30">
    <property type="match status" value="1"/>
</dbReference>
<comment type="caution">
    <text evidence="2">The sequence shown here is derived from an EMBL/GenBank/DDBJ whole genome shotgun (WGS) entry which is preliminary data.</text>
</comment>
<keyword evidence="3" id="KW-1185">Reference proteome</keyword>
<proteinExistence type="predicted"/>
<name>A0A7W7WT21_9ACTN</name>
<dbReference type="RefSeq" id="WP_184537911.1">
    <property type="nucleotide sequence ID" value="NZ_JACHJW010000001.1"/>
</dbReference>
<dbReference type="Proteomes" id="UP000578819">
    <property type="component" value="Unassembled WGS sequence"/>
</dbReference>
<protein>
    <submittedName>
        <fullName evidence="2">RimJ/RimL family protein N-acetyltransferase</fullName>
    </submittedName>
</protein>
<sequence>MGEHRFESEQLVTARFSLRRPTPTDITAIHRIHRDPTACAYNPSDMLVALGDAEDLYRRWNDHWQRYGFGYWVVRAGDDQQPEPILGFCGLNRMRLDNHDVLNLFYRLDPPAWGDGVATEAATMVVDWATTQLPDAPIIARVRSDNIASARVAVRAGLDRAEHLDTPGEDGLDWIFVKNWSDKPR</sequence>
<dbReference type="InterPro" id="IPR016181">
    <property type="entry name" value="Acyl_CoA_acyltransferase"/>
</dbReference>
<reference evidence="2 3" key="1">
    <citation type="submission" date="2020-08" db="EMBL/GenBank/DDBJ databases">
        <title>Sequencing the genomes of 1000 actinobacteria strains.</title>
        <authorList>
            <person name="Klenk H.-P."/>
        </authorList>
    </citation>
    <scope>NUCLEOTIDE SEQUENCE [LARGE SCALE GENOMIC DNA]</scope>
    <source>
        <strain evidence="2 3">DSM 45886</strain>
    </source>
</reference>
<dbReference type="PANTHER" id="PTHR43792">
    <property type="entry name" value="GNAT FAMILY, PUTATIVE (AFU_ORTHOLOGUE AFUA_3G00765)-RELATED-RELATED"/>
    <property type="match status" value="1"/>
</dbReference>
<dbReference type="InterPro" id="IPR000182">
    <property type="entry name" value="GNAT_dom"/>
</dbReference>
<evidence type="ECO:0000313" key="2">
    <source>
        <dbReference type="EMBL" id="MBB4961998.1"/>
    </source>
</evidence>
<dbReference type="PROSITE" id="PS51186">
    <property type="entry name" value="GNAT"/>
    <property type="match status" value="1"/>
</dbReference>
<gene>
    <name evidence="2" type="ORF">FHR38_005731</name>
</gene>
<organism evidence="2 3">
    <name type="scientific">Micromonospora polyrhachis</name>
    <dbReference type="NCBI Taxonomy" id="1282883"/>
    <lineage>
        <taxon>Bacteria</taxon>
        <taxon>Bacillati</taxon>
        <taxon>Actinomycetota</taxon>
        <taxon>Actinomycetes</taxon>
        <taxon>Micromonosporales</taxon>
        <taxon>Micromonosporaceae</taxon>
        <taxon>Micromonospora</taxon>
    </lineage>
</organism>
<evidence type="ECO:0000313" key="3">
    <source>
        <dbReference type="Proteomes" id="UP000578819"/>
    </source>
</evidence>
<evidence type="ECO:0000259" key="1">
    <source>
        <dbReference type="PROSITE" id="PS51186"/>
    </source>
</evidence>
<keyword evidence="2" id="KW-0808">Transferase</keyword>
<dbReference type="SUPFAM" id="SSF55729">
    <property type="entry name" value="Acyl-CoA N-acyltransferases (Nat)"/>
    <property type="match status" value="1"/>
</dbReference>
<dbReference type="Pfam" id="PF13302">
    <property type="entry name" value="Acetyltransf_3"/>
    <property type="match status" value="1"/>
</dbReference>
<feature type="domain" description="N-acetyltransferase" evidence="1">
    <location>
        <begin position="16"/>
        <end position="181"/>
    </location>
</feature>
<dbReference type="GO" id="GO:0016747">
    <property type="term" value="F:acyltransferase activity, transferring groups other than amino-acyl groups"/>
    <property type="evidence" value="ECO:0007669"/>
    <property type="project" value="InterPro"/>
</dbReference>
<accession>A0A7W7WT21</accession>